<proteinExistence type="predicted"/>
<reference evidence="1" key="1">
    <citation type="journal article" date="2022" name="bioRxiv">
        <title>Sequencing and chromosome-scale assembly of the giantPleurodeles waltlgenome.</title>
        <authorList>
            <person name="Brown T."/>
            <person name="Elewa A."/>
            <person name="Iarovenko S."/>
            <person name="Subramanian E."/>
            <person name="Araus A.J."/>
            <person name="Petzold A."/>
            <person name="Susuki M."/>
            <person name="Suzuki K.-i.T."/>
            <person name="Hayashi T."/>
            <person name="Toyoda A."/>
            <person name="Oliveira C."/>
            <person name="Osipova E."/>
            <person name="Leigh N.D."/>
            <person name="Simon A."/>
            <person name="Yun M.H."/>
        </authorList>
    </citation>
    <scope>NUCLEOTIDE SEQUENCE</scope>
    <source>
        <strain evidence="1">20211129_DDA</strain>
        <tissue evidence="1">Liver</tissue>
    </source>
</reference>
<gene>
    <name evidence="1" type="ORF">NDU88_004458</name>
</gene>
<comment type="caution">
    <text evidence="1">The sequence shown here is derived from an EMBL/GenBank/DDBJ whole genome shotgun (WGS) entry which is preliminary data.</text>
</comment>
<organism evidence="1 2">
    <name type="scientific">Pleurodeles waltl</name>
    <name type="common">Iberian ribbed newt</name>
    <dbReference type="NCBI Taxonomy" id="8319"/>
    <lineage>
        <taxon>Eukaryota</taxon>
        <taxon>Metazoa</taxon>
        <taxon>Chordata</taxon>
        <taxon>Craniata</taxon>
        <taxon>Vertebrata</taxon>
        <taxon>Euteleostomi</taxon>
        <taxon>Amphibia</taxon>
        <taxon>Batrachia</taxon>
        <taxon>Caudata</taxon>
        <taxon>Salamandroidea</taxon>
        <taxon>Salamandridae</taxon>
        <taxon>Pleurodelinae</taxon>
        <taxon>Pleurodeles</taxon>
    </lineage>
</organism>
<accession>A0AAV7RL25</accession>
<dbReference type="EMBL" id="JANPWB010000009">
    <property type="protein sequence ID" value="KAJ1151678.1"/>
    <property type="molecule type" value="Genomic_DNA"/>
</dbReference>
<name>A0AAV7RL25_PLEWA</name>
<dbReference type="Proteomes" id="UP001066276">
    <property type="component" value="Chromosome 5"/>
</dbReference>
<protein>
    <submittedName>
        <fullName evidence="1">Uncharacterized protein</fullName>
    </submittedName>
</protein>
<sequence length="75" mass="8267">MEPTAAELLVVIQGSCVALEGNMDSMAIEFYQLCLGLQKMADWTTAFEDDVDALKKEVKFLTLGKLHLAQFAENA</sequence>
<keyword evidence="2" id="KW-1185">Reference proteome</keyword>
<evidence type="ECO:0000313" key="1">
    <source>
        <dbReference type="EMBL" id="KAJ1151678.1"/>
    </source>
</evidence>
<dbReference type="AlphaFoldDB" id="A0AAV7RL25"/>
<evidence type="ECO:0000313" key="2">
    <source>
        <dbReference type="Proteomes" id="UP001066276"/>
    </source>
</evidence>